<keyword evidence="3" id="KW-1185">Reference proteome</keyword>
<name>A0ABQ1G4Z4_9BACL</name>
<gene>
    <name evidence="2" type="ORF">GCM10007416_07540</name>
</gene>
<evidence type="ECO:0000256" key="1">
    <source>
        <dbReference type="SAM" id="Phobius"/>
    </source>
</evidence>
<evidence type="ECO:0000313" key="3">
    <source>
        <dbReference type="Proteomes" id="UP000617979"/>
    </source>
</evidence>
<sequence>MISIYQLKPRFQKLLRPGVRRLAEAGVTANQVTTAAALLSVATGAVIALNPFVSSFLFLLPPVLFLRMALNAVDGMLAREHGLKSPLGQILNELGDVISDAALYLPFALIPGISPVPVVLITVLAIVSEMAGVLGTVIGGSRRYDGPMGKSDRAFVFGLLALILAFGIEAHLWVDVILSVTALLIAVNVVIRVRRGVKEAE</sequence>
<accession>A0ABQ1G4Z4</accession>
<dbReference type="Gene3D" id="1.20.120.1760">
    <property type="match status" value="1"/>
</dbReference>
<dbReference type="EMBL" id="BMEX01000002">
    <property type="protein sequence ID" value="GGA37096.1"/>
    <property type="molecule type" value="Genomic_DNA"/>
</dbReference>
<keyword evidence="1" id="KW-1133">Transmembrane helix</keyword>
<proteinExistence type="predicted"/>
<feature type="transmembrane region" description="Helical" evidence="1">
    <location>
        <begin position="153"/>
        <end position="170"/>
    </location>
</feature>
<comment type="caution">
    <text evidence="2">The sequence shown here is derived from an EMBL/GenBank/DDBJ whole genome shotgun (WGS) entry which is preliminary data.</text>
</comment>
<feature type="transmembrane region" description="Helical" evidence="1">
    <location>
        <begin position="176"/>
        <end position="193"/>
    </location>
</feature>
<evidence type="ECO:0000313" key="2">
    <source>
        <dbReference type="EMBL" id="GGA37096.1"/>
    </source>
</evidence>
<dbReference type="Pfam" id="PF01066">
    <property type="entry name" value="CDP-OH_P_transf"/>
    <property type="match status" value="1"/>
</dbReference>
<reference evidence="3" key="1">
    <citation type="journal article" date="2019" name="Int. J. Syst. Evol. Microbiol.">
        <title>The Global Catalogue of Microorganisms (GCM) 10K type strain sequencing project: providing services to taxonomists for standard genome sequencing and annotation.</title>
        <authorList>
            <consortium name="The Broad Institute Genomics Platform"/>
            <consortium name="The Broad Institute Genome Sequencing Center for Infectious Disease"/>
            <person name="Wu L."/>
            <person name="Ma J."/>
        </authorList>
    </citation>
    <scope>NUCLEOTIDE SEQUENCE [LARGE SCALE GENOMIC DNA]</scope>
    <source>
        <strain evidence="3">CGMCC 1.12404</strain>
    </source>
</reference>
<feature type="transmembrane region" description="Helical" evidence="1">
    <location>
        <begin position="119"/>
        <end position="141"/>
    </location>
</feature>
<dbReference type="InterPro" id="IPR000462">
    <property type="entry name" value="CDP-OH_P_trans"/>
</dbReference>
<dbReference type="Proteomes" id="UP000617979">
    <property type="component" value="Unassembled WGS sequence"/>
</dbReference>
<keyword evidence="1" id="KW-0472">Membrane</keyword>
<protein>
    <submittedName>
        <fullName evidence="2">CDP-alcohol phosphatidyltransferase</fullName>
    </submittedName>
</protein>
<keyword evidence="1" id="KW-0812">Transmembrane</keyword>
<organism evidence="2 3">
    <name type="scientific">Kroppenstedtia guangzhouensis</name>
    <dbReference type="NCBI Taxonomy" id="1274356"/>
    <lineage>
        <taxon>Bacteria</taxon>
        <taxon>Bacillati</taxon>
        <taxon>Bacillota</taxon>
        <taxon>Bacilli</taxon>
        <taxon>Bacillales</taxon>
        <taxon>Thermoactinomycetaceae</taxon>
        <taxon>Kroppenstedtia</taxon>
    </lineage>
</organism>
<feature type="transmembrane region" description="Helical" evidence="1">
    <location>
        <begin position="21"/>
        <end position="49"/>
    </location>
</feature>
<dbReference type="InterPro" id="IPR043130">
    <property type="entry name" value="CDP-OH_PTrfase_TM_dom"/>
</dbReference>